<feature type="domain" description="Tetrahydrofolate dehydrogenase/cyclohydrolase catalytic" evidence="13">
    <location>
        <begin position="5"/>
        <end position="119"/>
    </location>
</feature>
<dbReference type="Gene3D" id="3.40.50.10860">
    <property type="entry name" value="Leucine Dehydrogenase, chain A, domain 1"/>
    <property type="match status" value="1"/>
</dbReference>
<keyword evidence="4 12" id="KW-0028">Amino-acid biosynthesis</keyword>
<feature type="binding site" evidence="12">
    <location>
        <begin position="165"/>
        <end position="167"/>
    </location>
    <ligand>
        <name>NADP(+)</name>
        <dbReference type="ChEBI" id="CHEBI:58349"/>
    </ligand>
</feature>
<keyword evidence="11 12" id="KW-0511">Multifunctional enzyme</keyword>
<dbReference type="STRING" id="426701.SAMN04488098_100831"/>
<keyword evidence="6 12" id="KW-0378">Hydrolase</keyword>
<dbReference type="InterPro" id="IPR046346">
    <property type="entry name" value="Aminoacid_DH-like_N_sf"/>
</dbReference>
<dbReference type="RefSeq" id="WP_091265472.1">
    <property type="nucleotide sequence ID" value="NZ_FNFK01000008.1"/>
</dbReference>
<dbReference type="GO" id="GO:0009086">
    <property type="term" value="P:methionine biosynthetic process"/>
    <property type="evidence" value="ECO:0007669"/>
    <property type="project" value="UniProtKB-KW"/>
</dbReference>
<comment type="catalytic activity">
    <reaction evidence="12">
        <text>(6R)-5,10-methylene-5,6,7,8-tetrahydrofolate + NADP(+) = (6R)-5,10-methenyltetrahydrofolate + NADPH</text>
        <dbReference type="Rhea" id="RHEA:22812"/>
        <dbReference type="ChEBI" id="CHEBI:15636"/>
        <dbReference type="ChEBI" id="CHEBI:57455"/>
        <dbReference type="ChEBI" id="CHEBI:57783"/>
        <dbReference type="ChEBI" id="CHEBI:58349"/>
        <dbReference type="EC" id="1.5.1.5"/>
    </reaction>
</comment>
<keyword evidence="7 12" id="KW-0521">NADP</keyword>
<dbReference type="EC" id="3.5.4.9" evidence="12"/>
<organism evidence="15 16">
    <name type="scientific">Alkalibacterium thalassium</name>
    <dbReference type="NCBI Taxonomy" id="426701"/>
    <lineage>
        <taxon>Bacteria</taxon>
        <taxon>Bacillati</taxon>
        <taxon>Bacillota</taxon>
        <taxon>Bacilli</taxon>
        <taxon>Lactobacillales</taxon>
        <taxon>Carnobacteriaceae</taxon>
        <taxon>Alkalibacterium</taxon>
    </lineage>
</organism>
<accession>A0A1G8Y0Z9</accession>
<dbReference type="InterPro" id="IPR000672">
    <property type="entry name" value="THF_DH/CycHdrlase"/>
</dbReference>
<evidence type="ECO:0000256" key="2">
    <source>
        <dbReference type="ARBA" id="ARBA00011738"/>
    </source>
</evidence>
<dbReference type="PANTHER" id="PTHR48099">
    <property type="entry name" value="C-1-TETRAHYDROFOLATE SYNTHASE, CYTOPLASMIC-RELATED"/>
    <property type="match status" value="1"/>
</dbReference>
<feature type="domain" description="Tetrahydrofolate dehydrogenase/cyclohydrolase NAD(P)-binding" evidence="14">
    <location>
        <begin position="139"/>
        <end position="279"/>
    </location>
</feature>
<dbReference type="AlphaFoldDB" id="A0A1G8Y0Z9"/>
<dbReference type="OrthoDB" id="9803580at2"/>
<keyword evidence="16" id="KW-1185">Reference proteome</keyword>
<dbReference type="GO" id="GO:0006164">
    <property type="term" value="P:purine nucleotide biosynthetic process"/>
    <property type="evidence" value="ECO:0007669"/>
    <property type="project" value="UniProtKB-KW"/>
</dbReference>
<dbReference type="SUPFAM" id="SSF51735">
    <property type="entry name" value="NAD(P)-binding Rossmann-fold domains"/>
    <property type="match status" value="1"/>
</dbReference>
<dbReference type="CDD" id="cd01080">
    <property type="entry name" value="NAD_bind_m-THF_DH_Cyclohyd"/>
    <property type="match status" value="1"/>
</dbReference>
<keyword evidence="9 12" id="KW-0368">Histidine biosynthesis</keyword>
<protein>
    <recommendedName>
        <fullName evidence="12">Bifunctional protein FolD</fullName>
    </recommendedName>
    <domain>
        <recommendedName>
            <fullName evidence="12">Methylenetetrahydrofolate dehydrogenase</fullName>
            <ecNumber evidence="12">1.5.1.5</ecNumber>
        </recommendedName>
    </domain>
    <domain>
        <recommendedName>
            <fullName evidence="12">Methenyltetrahydrofolate cyclohydrolase</fullName>
            <ecNumber evidence="12">3.5.4.9</ecNumber>
        </recommendedName>
    </domain>
</protein>
<reference evidence="16" key="1">
    <citation type="submission" date="2016-10" db="EMBL/GenBank/DDBJ databases">
        <authorList>
            <person name="Varghese N."/>
            <person name="Submissions S."/>
        </authorList>
    </citation>
    <scope>NUCLEOTIDE SEQUENCE [LARGE SCALE GENOMIC DNA]</scope>
    <source>
        <strain evidence="16">DSM 19181</strain>
    </source>
</reference>
<dbReference type="GO" id="GO:0005829">
    <property type="term" value="C:cytosol"/>
    <property type="evidence" value="ECO:0007669"/>
    <property type="project" value="TreeGrafter"/>
</dbReference>
<keyword evidence="3 12" id="KW-0554">One-carbon metabolism</keyword>
<dbReference type="Proteomes" id="UP000199433">
    <property type="component" value="Unassembled WGS sequence"/>
</dbReference>
<comment type="pathway">
    <text evidence="1 12">One-carbon metabolism; tetrahydrofolate interconversion.</text>
</comment>
<keyword evidence="5 12" id="KW-0658">Purine biosynthesis</keyword>
<comment type="subunit">
    <text evidence="2 12">Homodimer.</text>
</comment>
<evidence type="ECO:0000256" key="8">
    <source>
        <dbReference type="ARBA" id="ARBA00023002"/>
    </source>
</evidence>
<dbReference type="GO" id="GO:0004488">
    <property type="term" value="F:methylenetetrahydrofolate dehydrogenase (NADP+) activity"/>
    <property type="evidence" value="ECO:0007669"/>
    <property type="project" value="UniProtKB-UniRule"/>
</dbReference>
<dbReference type="InterPro" id="IPR036291">
    <property type="entry name" value="NAD(P)-bd_dom_sf"/>
</dbReference>
<comment type="catalytic activity">
    <reaction evidence="12">
        <text>(6R)-5,10-methenyltetrahydrofolate + H2O = (6R)-10-formyltetrahydrofolate + H(+)</text>
        <dbReference type="Rhea" id="RHEA:23700"/>
        <dbReference type="ChEBI" id="CHEBI:15377"/>
        <dbReference type="ChEBI" id="CHEBI:15378"/>
        <dbReference type="ChEBI" id="CHEBI:57455"/>
        <dbReference type="ChEBI" id="CHEBI:195366"/>
        <dbReference type="EC" id="3.5.4.9"/>
    </reaction>
</comment>
<dbReference type="Pfam" id="PF02882">
    <property type="entry name" value="THF_DHG_CYH_C"/>
    <property type="match status" value="1"/>
</dbReference>
<evidence type="ECO:0000256" key="1">
    <source>
        <dbReference type="ARBA" id="ARBA00004777"/>
    </source>
</evidence>
<dbReference type="UniPathway" id="UPA00193"/>
<sequence length="283" mass="30304">MTKELKGRPVAKALLERTMNTVEDLKKIDCYPTLAIVRVGDDKSSISYENAAIKTMQQSGIAVEPVIFKETADAEEVLQSIEALNQKADIHGILVMQPLPDTLARNDIARCLNPNKDIDGLTPENLGRVVENDPTTLVPSTPKAVMALLEFYGIAVEGKDVCVIGSSPVVGKPLSIMLLNEEATVSNVHVKTKDIKHYTCQADIVISATGVVELVKAEHIKEGAIVIDVGFGYKDGKPVGDVSYDNVYEKAGAITPVPGGVGSITTAILAEQVAQAAWNQRAD</sequence>
<dbReference type="GO" id="GO:0004477">
    <property type="term" value="F:methenyltetrahydrofolate cyclohydrolase activity"/>
    <property type="evidence" value="ECO:0007669"/>
    <property type="project" value="UniProtKB-UniRule"/>
</dbReference>
<comment type="caution">
    <text evidence="12">Lacks conserved residue(s) required for the propagation of feature annotation.</text>
</comment>
<dbReference type="FunFam" id="3.40.50.720:FF:000006">
    <property type="entry name" value="Bifunctional protein FolD"/>
    <property type="match status" value="1"/>
</dbReference>
<dbReference type="PANTHER" id="PTHR48099:SF5">
    <property type="entry name" value="C-1-TETRAHYDROFOLATE SYNTHASE, CYTOPLASMIC"/>
    <property type="match status" value="1"/>
</dbReference>
<keyword evidence="10 12" id="KW-0486">Methionine biosynthesis</keyword>
<evidence type="ECO:0000259" key="14">
    <source>
        <dbReference type="Pfam" id="PF02882"/>
    </source>
</evidence>
<evidence type="ECO:0000256" key="3">
    <source>
        <dbReference type="ARBA" id="ARBA00022563"/>
    </source>
</evidence>
<dbReference type="EMBL" id="FNFK01000008">
    <property type="protein sequence ID" value="SDJ96124.1"/>
    <property type="molecule type" value="Genomic_DNA"/>
</dbReference>
<comment type="similarity">
    <text evidence="12">Belongs to the tetrahydrofolate dehydrogenase/cyclohydrolase family.</text>
</comment>
<evidence type="ECO:0000313" key="15">
    <source>
        <dbReference type="EMBL" id="SDJ96124.1"/>
    </source>
</evidence>
<evidence type="ECO:0000259" key="13">
    <source>
        <dbReference type="Pfam" id="PF00763"/>
    </source>
</evidence>
<dbReference type="InterPro" id="IPR020630">
    <property type="entry name" value="THF_DH/CycHdrlase_cat_dom"/>
</dbReference>
<dbReference type="Pfam" id="PF00763">
    <property type="entry name" value="THF_DHG_CYH"/>
    <property type="match status" value="1"/>
</dbReference>
<evidence type="ECO:0000256" key="6">
    <source>
        <dbReference type="ARBA" id="ARBA00022801"/>
    </source>
</evidence>
<dbReference type="GO" id="GO:0000105">
    <property type="term" value="P:L-histidine biosynthetic process"/>
    <property type="evidence" value="ECO:0007669"/>
    <property type="project" value="UniProtKB-KW"/>
</dbReference>
<evidence type="ECO:0000256" key="11">
    <source>
        <dbReference type="ARBA" id="ARBA00023268"/>
    </source>
</evidence>
<evidence type="ECO:0000256" key="9">
    <source>
        <dbReference type="ARBA" id="ARBA00023102"/>
    </source>
</evidence>
<gene>
    <name evidence="12" type="primary">folD</name>
    <name evidence="15" type="ORF">SAMN04488098_100831</name>
</gene>
<keyword evidence="8 12" id="KW-0560">Oxidoreductase</keyword>
<dbReference type="SUPFAM" id="SSF53223">
    <property type="entry name" value="Aminoacid dehydrogenase-like, N-terminal domain"/>
    <property type="match status" value="1"/>
</dbReference>
<evidence type="ECO:0000256" key="12">
    <source>
        <dbReference type="HAMAP-Rule" id="MF_01576"/>
    </source>
</evidence>
<evidence type="ECO:0000256" key="10">
    <source>
        <dbReference type="ARBA" id="ARBA00023167"/>
    </source>
</evidence>
<evidence type="ECO:0000256" key="4">
    <source>
        <dbReference type="ARBA" id="ARBA00022605"/>
    </source>
</evidence>
<dbReference type="GO" id="GO:0035999">
    <property type="term" value="P:tetrahydrofolate interconversion"/>
    <property type="evidence" value="ECO:0007669"/>
    <property type="project" value="UniProtKB-UniRule"/>
</dbReference>
<comment type="function">
    <text evidence="12">Catalyzes the oxidation of 5,10-methylenetetrahydrofolate to 5,10-methenyltetrahydrofolate and then the hydrolysis of 5,10-methenyltetrahydrofolate to 10-formyltetrahydrofolate.</text>
</comment>
<evidence type="ECO:0000313" key="16">
    <source>
        <dbReference type="Proteomes" id="UP000199433"/>
    </source>
</evidence>
<dbReference type="HAMAP" id="MF_01576">
    <property type="entry name" value="THF_DHG_CYH"/>
    <property type="match status" value="1"/>
</dbReference>
<name>A0A1G8Y0Z9_9LACT</name>
<evidence type="ECO:0000256" key="5">
    <source>
        <dbReference type="ARBA" id="ARBA00022755"/>
    </source>
</evidence>
<dbReference type="Gene3D" id="3.40.50.720">
    <property type="entry name" value="NAD(P)-binding Rossmann-like Domain"/>
    <property type="match status" value="1"/>
</dbReference>
<evidence type="ECO:0000256" key="7">
    <source>
        <dbReference type="ARBA" id="ARBA00022857"/>
    </source>
</evidence>
<dbReference type="InterPro" id="IPR020631">
    <property type="entry name" value="THF_DH/CycHdrlase_NAD-bd_dom"/>
</dbReference>
<proteinExistence type="inferred from homology"/>
<dbReference type="PRINTS" id="PR00085">
    <property type="entry name" value="THFDHDRGNASE"/>
</dbReference>
<dbReference type="EC" id="1.5.1.5" evidence="12"/>